<evidence type="ECO:0000256" key="11">
    <source>
        <dbReference type="ARBA" id="ARBA00022989"/>
    </source>
</evidence>
<dbReference type="GO" id="GO:0005789">
    <property type="term" value="C:endoplasmic reticulum membrane"/>
    <property type="evidence" value="ECO:0007669"/>
    <property type="project" value="UniProtKB-SubCell"/>
</dbReference>
<evidence type="ECO:0000313" key="16">
    <source>
        <dbReference type="Proteomes" id="UP001165082"/>
    </source>
</evidence>
<keyword evidence="12" id="KW-0443">Lipid metabolism</keyword>
<comment type="similarity">
    <text evidence="4">Belongs to the diacylglycerol acyltransferase family.</text>
</comment>
<dbReference type="GO" id="GO:0006071">
    <property type="term" value="P:glycerol metabolic process"/>
    <property type="evidence" value="ECO:0007669"/>
    <property type="project" value="UniProtKB-KW"/>
</dbReference>
<keyword evidence="6" id="KW-0444">Lipid biosynthesis</keyword>
<keyword evidence="9" id="KW-0319">Glycerol metabolism</keyword>
<evidence type="ECO:0000256" key="9">
    <source>
        <dbReference type="ARBA" id="ARBA00022798"/>
    </source>
</evidence>
<evidence type="ECO:0000256" key="14">
    <source>
        <dbReference type="ARBA" id="ARBA00023315"/>
    </source>
</evidence>
<comment type="pathway">
    <text evidence="3">Lipid metabolism.</text>
</comment>
<dbReference type="GO" id="GO:0004144">
    <property type="term" value="F:diacylglycerol O-acyltransferase activity"/>
    <property type="evidence" value="ECO:0007669"/>
    <property type="project" value="UniProtKB-EC"/>
</dbReference>
<dbReference type="InterPro" id="IPR007130">
    <property type="entry name" value="DAGAT"/>
</dbReference>
<reference evidence="15" key="1">
    <citation type="submission" date="2022-07" db="EMBL/GenBank/DDBJ databases">
        <title>Genome analysis of Parmales, a sister group of diatoms, reveals the evolutionary specialization of diatoms from phago-mixotrophs to photoautotrophs.</title>
        <authorList>
            <person name="Ban H."/>
            <person name="Sato S."/>
            <person name="Yoshikawa S."/>
            <person name="Kazumasa Y."/>
            <person name="Nakamura Y."/>
            <person name="Ichinomiya M."/>
            <person name="Saitoh K."/>
            <person name="Sato N."/>
            <person name="Blanc-Mathieu R."/>
            <person name="Endo H."/>
            <person name="Kuwata A."/>
            <person name="Ogata H."/>
        </authorList>
    </citation>
    <scope>NUCLEOTIDE SEQUENCE</scope>
</reference>
<gene>
    <name evidence="15" type="ORF">TrRE_jg5716</name>
</gene>
<dbReference type="EC" id="2.3.1.20" evidence="5"/>
<evidence type="ECO:0000256" key="6">
    <source>
        <dbReference type="ARBA" id="ARBA00022516"/>
    </source>
</evidence>
<keyword evidence="7" id="KW-0808">Transferase</keyword>
<sequence>MLFVLDGSPDWSSSHPLARFYRNPKVHDFFRSLPLWSWSRLYFNAELVKTTDLDPSVNHLMCYHPHGIISMGLQTSLGMDACSFKSAFPGINRHVATLVASFKIPLFREWILLHGFVSCSSPTMKKVLSTPKASLVLVPGGANEALYSHPGTFKVHIKRRKGFCRVALQAGAALVPVVGFGENELYHTLDNGGGGMGGGLYKAQVWAMKRMSFSFPIMTHLLPRREKIVVVVGEPIGGPYDQKGRERKIIENPTQEEIDQLHKRYVEGLEKLWNDHKDEYGKGIKFENA</sequence>
<keyword evidence="8" id="KW-0812">Transmembrane</keyword>
<evidence type="ECO:0000256" key="3">
    <source>
        <dbReference type="ARBA" id="ARBA00005189"/>
    </source>
</evidence>
<dbReference type="AlphaFoldDB" id="A0A9W7AFL6"/>
<comment type="caution">
    <text evidence="15">The sequence shown here is derived from an EMBL/GenBank/DDBJ whole genome shotgun (WGS) entry which is preliminary data.</text>
</comment>
<organism evidence="15 16">
    <name type="scientific">Triparma retinervis</name>
    <dbReference type="NCBI Taxonomy" id="2557542"/>
    <lineage>
        <taxon>Eukaryota</taxon>
        <taxon>Sar</taxon>
        <taxon>Stramenopiles</taxon>
        <taxon>Ochrophyta</taxon>
        <taxon>Bolidophyceae</taxon>
        <taxon>Parmales</taxon>
        <taxon>Triparmaceae</taxon>
        <taxon>Triparma</taxon>
    </lineage>
</organism>
<dbReference type="PANTHER" id="PTHR12317">
    <property type="entry name" value="DIACYLGLYCEROL O-ACYLTRANSFERASE"/>
    <property type="match status" value="1"/>
</dbReference>
<evidence type="ECO:0000256" key="7">
    <source>
        <dbReference type="ARBA" id="ARBA00022679"/>
    </source>
</evidence>
<dbReference type="EMBL" id="BRXZ01001324">
    <property type="protein sequence ID" value="GMH68303.1"/>
    <property type="molecule type" value="Genomic_DNA"/>
</dbReference>
<protein>
    <recommendedName>
        <fullName evidence="5">diacylglycerol O-acyltransferase</fullName>
        <ecNumber evidence="5">2.3.1.20</ecNumber>
    </recommendedName>
</protein>
<accession>A0A9W7AFL6</accession>
<comment type="pathway">
    <text evidence="2">Glycerolipid metabolism; triacylglycerol biosynthesis.</text>
</comment>
<keyword evidence="14" id="KW-0012">Acyltransferase</keyword>
<dbReference type="OrthoDB" id="264532at2759"/>
<evidence type="ECO:0000256" key="1">
    <source>
        <dbReference type="ARBA" id="ARBA00004477"/>
    </source>
</evidence>
<evidence type="ECO:0000256" key="5">
    <source>
        <dbReference type="ARBA" id="ARBA00013244"/>
    </source>
</evidence>
<dbReference type="PANTHER" id="PTHR12317:SF0">
    <property type="entry name" value="ACYLTRANSFERASE"/>
    <property type="match status" value="1"/>
</dbReference>
<evidence type="ECO:0000313" key="15">
    <source>
        <dbReference type="EMBL" id="GMH68303.1"/>
    </source>
</evidence>
<keyword evidence="13" id="KW-0472">Membrane</keyword>
<keyword evidence="16" id="KW-1185">Reference proteome</keyword>
<evidence type="ECO:0000256" key="10">
    <source>
        <dbReference type="ARBA" id="ARBA00022824"/>
    </source>
</evidence>
<dbReference type="CDD" id="cd07987">
    <property type="entry name" value="LPLAT_MGAT-like"/>
    <property type="match status" value="1"/>
</dbReference>
<keyword evidence="11" id="KW-1133">Transmembrane helix</keyword>
<proteinExistence type="inferred from homology"/>
<dbReference type="Proteomes" id="UP001165082">
    <property type="component" value="Unassembled WGS sequence"/>
</dbReference>
<evidence type="ECO:0000256" key="2">
    <source>
        <dbReference type="ARBA" id="ARBA00004771"/>
    </source>
</evidence>
<evidence type="ECO:0000256" key="13">
    <source>
        <dbReference type="ARBA" id="ARBA00023136"/>
    </source>
</evidence>
<dbReference type="GO" id="GO:0019432">
    <property type="term" value="P:triglyceride biosynthetic process"/>
    <property type="evidence" value="ECO:0007669"/>
    <property type="project" value="TreeGrafter"/>
</dbReference>
<comment type="subcellular location">
    <subcellularLocation>
        <location evidence="1">Endoplasmic reticulum membrane</location>
        <topology evidence="1">Multi-pass membrane protein</topology>
    </subcellularLocation>
</comment>
<evidence type="ECO:0000256" key="4">
    <source>
        <dbReference type="ARBA" id="ARBA00005420"/>
    </source>
</evidence>
<name>A0A9W7AFL6_9STRA</name>
<evidence type="ECO:0000256" key="8">
    <source>
        <dbReference type="ARBA" id="ARBA00022692"/>
    </source>
</evidence>
<evidence type="ECO:0000256" key="12">
    <source>
        <dbReference type="ARBA" id="ARBA00023098"/>
    </source>
</evidence>
<keyword evidence="10" id="KW-0256">Endoplasmic reticulum</keyword>
<dbReference type="Pfam" id="PF03982">
    <property type="entry name" value="DAGAT"/>
    <property type="match status" value="1"/>
</dbReference>